<dbReference type="Proteomes" id="UP000254124">
    <property type="component" value="Unassembled WGS sequence"/>
</dbReference>
<reference evidence="3 4" key="1">
    <citation type="submission" date="2018-06" db="EMBL/GenBank/DDBJ databases">
        <authorList>
            <consortium name="Pathogen Informatics"/>
            <person name="Doyle S."/>
        </authorList>
    </citation>
    <scope>NUCLEOTIDE SEQUENCE [LARGE SCALE GENOMIC DNA]</scope>
    <source>
        <strain evidence="3 4">NCTC7295</strain>
    </source>
</reference>
<feature type="domain" description="Bacterial Ig" evidence="2">
    <location>
        <begin position="88"/>
        <end position="151"/>
    </location>
</feature>
<feature type="compositionally biased region" description="Polar residues" evidence="1">
    <location>
        <begin position="103"/>
        <end position="114"/>
    </location>
</feature>
<dbReference type="Gene3D" id="2.60.40.10">
    <property type="entry name" value="Immunoglobulins"/>
    <property type="match status" value="1"/>
</dbReference>
<dbReference type="Pfam" id="PF17936">
    <property type="entry name" value="Big_6"/>
    <property type="match status" value="1"/>
</dbReference>
<sequence>MKQEAPFGPWVLAGAVAAGGIAAIASSGGGDSHHSDSDNPLPDNTNPDGNPPDNTNPDGNPPDNDNPGGTNPDGNNPDSSNPVDTTPPLAPSELLISADGKTVSGQAEAGSTITIKDPSGNVVGEGKTDSNGKFSIDLTIPQLSGEQLTVTGLTMPAIQAHPQRSMRPTFLSPIHRLSPPLSTMPIHSPAHLAIISLRTTAPPPLEGTGSAGAVIHIYAQWSGDRYNNG</sequence>
<evidence type="ECO:0000313" key="4">
    <source>
        <dbReference type="Proteomes" id="UP000254124"/>
    </source>
</evidence>
<evidence type="ECO:0000259" key="2">
    <source>
        <dbReference type="Pfam" id="PF17936"/>
    </source>
</evidence>
<protein>
    <submittedName>
        <fullName evidence="3">Large repetitive protein</fullName>
    </submittedName>
</protein>
<feature type="compositionally biased region" description="Low complexity" evidence="1">
    <location>
        <begin position="38"/>
        <end position="82"/>
    </location>
</feature>
<dbReference type="AlphaFoldDB" id="A0A379RYQ4"/>
<proteinExistence type="predicted"/>
<organism evidence="3 4">
    <name type="scientific">Salmonella enterica subsp. arizonae</name>
    <dbReference type="NCBI Taxonomy" id="59203"/>
    <lineage>
        <taxon>Bacteria</taxon>
        <taxon>Pseudomonadati</taxon>
        <taxon>Pseudomonadota</taxon>
        <taxon>Gammaproteobacteria</taxon>
        <taxon>Enterobacterales</taxon>
        <taxon>Enterobacteriaceae</taxon>
        <taxon>Salmonella</taxon>
    </lineage>
</organism>
<dbReference type="InterPro" id="IPR013783">
    <property type="entry name" value="Ig-like_fold"/>
</dbReference>
<dbReference type="InterPro" id="IPR041498">
    <property type="entry name" value="Big_6"/>
</dbReference>
<feature type="region of interest" description="Disordered" evidence="1">
    <location>
        <begin position="24"/>
        <end position="132"/>
    </location>
</feature>
<accession>A0A379RYQ4</accession>
<evidence type="ECO:0000313" key="3">
    <source>
        <dbReference type="EMBL" id="SUG13703.1"/>
    </source>
</evidence>
<gene>
    <name evidence="3" type="ORF">NCTC7295_01294</name>
</gene>
<evidence type="ECO:0000256" key="1">
    <source>
        <dbReference type="SAM" id="MobiDB-lite"/>
    </source>
</evidence>
<dbReference type="EMBL" id="UGWZ01000001">
    <property type="protein sequence ID" value="SUG13703.1"/>
    <property type="molecule type" value="Genomic_DNA"/>
</dbReference>
<name>A0A379RYQ4_SALER</name>